<gene>
    <name evidence="1" type="ORF">H8B15_13315</name>
</gene>
<dbReference type="InterPro" id="IPR037883">
    <property type="entry name" value="Knr4/Smi1-like_sf"/>
</dbReference>
<dbReference type="RefSeq" id="WP_187320183.1">
    <property type="nucleotide sequence ID" value="NZ_JACSCY010000010.1"/>
</dbReference>
<evidence type="ECO:0000313" key="1">
    <source>
        <dbReference type="EMBL" id="MBC6611907.1"/>
    </source>
</evidence>
<evidence type="ECO:0000313" key="2">
    <source>
        <dbReference type="Proteomes" id="UP000622017"/>
    </source>
</evidence>
<proteinExistence type="predicted"/>
<reference evidence="1 2" key="1">
    <citation type="submission" date="2020-08" db="EMBL/GenBank/DDBJ databases">
        <title>Hymenobacter sp.</title>
        <authorList>
            <person name="Kim M.K."/>
        </authorList>
    </citation>
    <scope>NUCLEOTIDE SEQUENCE [LARGE SCALE GENOMIC DNA]</scope>
    <source>
        <strain evidence="1 2">BT507</strain>
    </source>
</reference>
<name>A0ABR7MMU3_9BACT</name>
<dbReference type="EMBL" id="JACSCY010000010">
    <property type="protein sequence ID" value="MBC6611907.1"/>
    <property type="molecule type" value="Genomic_DNA"/>
</dbReference>
<protein>
    <submittedName>
        <fullName evidence="1">SMI1/KNR4 family protein</fullName>
    </submittedName>
</protein>
<dbReference type="InterPro" id="IPR025851">
    <property type="entry name" value="SUKH-4"/>
</dbReference>
<comment type="caution">
    <text evidence="1">The sequence shown here is derived from an EMBL/GenBank/DDBJ whole genome shotgun (WGS) entry which is preliminary data.</text>
</comment>
<dbReference type="Pfam" id="PF14435">
    <property type="entry name" value="SUKH-4"/>
    <property type="match status" value="1"/>
</dbReference>
<accession>A0ABR7MMU3</accession>
<dbReference type="Proteomes" id="UP000622017">
    <property type="component" value="Unassembled WGS sequence"/>
</dbReference>
<keyword evidence="2" id="KW-1185">Reference proteome</keyword>
<sequence>MMTPAGFVESWNQGVEDEHNGLVAPTAAALEGVNIPDEAREFLLQAGLPYSAAPFVDFGYDLKETHIKTLAEVCGITDTVAHQLYYIGSTGSGDPICISSTGKIWFFNHDNDFEPFFINSSIAQLAACLLLYRQLLILPKHLWGKENSLEFQQWQPASEEFAKQVKQIDPEAYPTSHRIKRGYDCMWPMENQ</sequence>
<dbReference type="SUPFAM" id="SSF160631">
    <property type="entry name" value="SMI1/KNR4-like"/>
    <property type="match status" value="1"/>
</dbReference>
<organism evidence="1 2">
    <name type="scientific">Hymenobacter citatus</name>
    <dbReference type="NCBI Taxonomy" id="2763506"/>
    <lineage>
        <taxon>Bacteria</taxon>
        <taxon>Pseudomonadati</taxon>
        <taxon>Bacteroidota</taxon>
        <taxon>Cytophagia</taxon>
        <taxon>Cytophagales</taxon>
        <taxon>Hymenobacteraceae</taxon>
        <taxon>Hymenobacter</taxon>
    </lineage>
</organism>